<evidence type="ECO:0000259" key="17">
    <source>
        <dbReference type="PROSITE" id="PS50894"/>
    </source>
</evidence>
<dbReference type="InterPro" id="IPR036890">
    <property type="entry name" value="HATPase_C_sf"/>
</dbReference>
<dbReference type="PANTHER" id="PTHR43395">
    <property type="entry name" value="SENSOR HISTIDINE KINASE CHEA"/>
    <property type="match status" value="1"/>
</dbReference>
<dbReference type="GO" id="GO:0005524">
    <property type="term" value="F:ATP binding"/>
    <property type="evidence" value="ECO:0007669"/>
    <property type="project" value="UniProtKB-KW"/>
</dbReference>
<dbReference type="RefSeq" id="WP_201348181.1">
    <property type="nucleotide sequence ID" value="NZ_AP014546.1"/>
</dbReference>
<evidence type="ECO:0000259" key="15">
    <source>
        <dbReference type="PROSITE" id="PS50109"/>
    </source>
</evidence>
<comment type="catalytic activity">
    <reaction evidence="1">
        <text>ATP + protein L-histidine = ADP + protein N-phospho-L-histidine.</text>
        <dbReference type="EC" id="2.7.13.3"/>
    </reaction>
</comment>
<dbReference type="InterPro" id="IPR051315">
    <property type="entry name" value="Bact_Chemotaxis_CheA"/>
</dbReference>
<gene>
    <name evidence="18" type="ORF">NEJAP_3111</name>
</gene>
<dbReference type="CDD" id="cd16916">
    <property type="entry name" value="HATPase_CheA-like"/>
    <property type="match status" value="1"/>
</dbReference>
<keyword evidence="6 18" id="KW-0808">Transferase</keyword>
<organism evidence="18 19">
    <name type="scientific">Neptunomonas japonica JAMM 1380</name>
    <dbReference type="NCBI Taxonomy" id="1441457"/>
    <lineage>
        <taxon>Bacteria</taxon>
        <taxon>Pseudomonadati</taxon>
        <taxon>Pseudomonadota</taxon>
        <taxon>Gammaproteobacteria</taxon>
        <taxon>Oceanospirillales</taxon>
        <taxon>Oceanospirillaceae</taxon>
        <taxon>Neptunomonas</taxon>
    </lineage>
</organism>
<feature type="domain" description="HPt" evidence="17">
    <location>
        <begin position="1"/>
        <end position="103"/>
    </location>
</feature>
<dbReference type="Pfam" id="PF01584">
    <property type="entry name" value="CheW"/>
    <property type="match status" value="1"/>
</dbReference>
<dbReference type="InterPro" id="IPR008207">
    <property type="entry name" value="Sig_transdc_His_kin_Hpt_dom"/>
</dbReference>
<dbReference type="InterPro" id="IPR036061">
    <property type="entry name" value="CheW-like_dom_sf"/>
</dbReference>
<feature type="domain" description="CheW-like" evidence="16">
    <location>
        <begin position="566"/>
        <end position="701"/>
    </location>
</feature>
<evidence type="ECO:0000256" key="6">
    <source>
        <dbReference type="ARBA" id="ARBA00022679"/>
    </source>
</evidence>
<dbReference type="EC" id="2.7.13.3" evidence="2"/>
<dbReference type="Gene3D" id="2.30.30.40">
    <property type="entry name" value="SH3 Domains"/>
    <property type="match status" value="1"/>
</dbReference>
<dbReference type="GO" id="GO:0005737">
    <property type="term" value="C:cytoplasm"/>
    <property type="evidence" value="ECO:0007669"/>
    <property type="project" value="InterPro"/>
</dbReference>
<evidence type="ECO:0000259" key="16">
    <source>
        <dbReference type="PROSITE" id="PS50851"/>
    </source>
</evidence>
<feature type="domain" description="Histidine kinase" evidence="15">
    <location>
        <begin position="354"/>
        <end position="564"/>
    </location>
</feature>
<dbReference type="Gene3D" id="1.20.120.160">
    <property type="entry name" value="HPT domain"/>
    <property type="match status" value="1"/>
</dbReference>
<dbReference type="Pfam" id="PF01627">
    <property type="entry name" value="Hpt"/>
    <property type="match status" value="1"/>
</dbReference>
<feature type="region of interest" description="Disordered" evidence="14">
    <location>
        <begin position="267"/>
        <end position="312"/>
    </location>
</feature>
<dbReference type="SMART" id="SM00387">
    <property type="entry name" value="HATPase_c"/>
    <property type="match status" value="1"/>
</dbReference>
<keyword evidence="10" id="KW-0902">Two-component regulatory system</keyword>
<evidence type="ECO:0000256" key="14">
    <source>
        <dbReference type="SAM" id="MobiDB-lite"/>
    </source>
</evidence>
<dbReference type="EMBL" id="AP014546">
    <property type="protein sequence ID" value="BBB31049.1"/>
    <property type="molecule type" value="Genomic_DNA"/>
</dbReference>
<keyword evidence="4" id="KW-0145">Chemotaxis</keyword>
<dbReference type="InterPro" id="IPR036641">
    <property type="entry name" value="HPT_dom_sf"/>
</dbReference>
<accession>A0A7R6SWU4</accession>
<evidence type="ECO:0000256" key="10">
    <source>
        <dbReference type="ARBA" id="ARBA00023012"/>
    </source>
</evidence>
<dbReference type="SMART" id="SM00073">
    <property type="entry name" value="HPT"/>
    <property type="match status" value="1"/>
</dbReference>
<dbReference type="CDD" id="cd00731">
    <property type="entry name" value="CheA_reg"/>
    <property type="match status" value="1"/>
</dbReference>
<dbReference type="InterPro" id="IPR004358">
    <property type="entry name" value="Sig_transdc_His_kin-like_C"/>
</dbReference>
<keyword evidence="7" id="KW-0547">Nucleotide-binding</keyword>
<dbReference type="FunFam" id="2.30.30.40:FF:000048">
    <property type="entry name" value="Chemotaxis protein CheA, putative"/>
    <property type="match status" value="1"/>
</dbReference>
<dbReference type="CDD" id="cd00088">
    <property type="entry name" value="HPT"/>
    <property type="match status" value="1"/>
</dbReference>
<dbReference type="Gene3D" id="3.30.565.10">
    <property type="entry name" value="Histidine kinase-like ATPase, C-terminal domain"/>
    <property type="match status" value="1"/>
</dbReference>
<dbReference type="Pfam" id="PF02518">
    <property type="entry name" value="HATPase_c"/>
    <property type="match status" value="1"/>
</dbReference>
<dbReference type="SUPFAM" id="SSF47226">
    <property type="entry name" value="Histidine-containing phosphotransfer domain, HPT domain"/>
    <property type="match status" value="1"/>
</dbReference>
<name>A0A7R6SWU4_9GAMM</name>
<evidence type="ECO:0000256" key="1">
    <source>
        <dbReference type="ARBA" id="ARBA00000085"/>
    </source>
</evidence>
<dbReference type="SUPFAM" id="SSF50341">
    <property type="entry name" value="CheW-like"/>
    <property type="match status" value="1"/>
</dbReference>
<protein>
    <recommendedName>
        <fullName evidence="3">Chemotaxis protein CheA</fullName>
        <ecNumber evidence="2">2.7.13.3</ecNumber>
    </recommendedName>
</protein>
<evidence type="ECO:0000256" key="8">
    <source>
        <dbReference type="ARBA" id="ARBA00022777"/>
    </source>
</evidence>
<comment type="function">
    <text evidence="11">Involved in the transmission of sensory signals from the chemoreceptors to the flagellar motors. CheA is autophosphorylated; it can transfer its phosphate group to either CheB or CheY.</text>
</comment>
<feature type="compositionally biased region" description="Polar residues" evidence="14">
    <location>
        <begin position="285"/>
        <end position="312"/>
    </location>
</feature>
<evidence type="ECO:0000256" key="7">
    <source>
        <dbReference type="ARBA" id="ARBA00022741"/>
    </source>
</evidence>
<dbReference type="InterPro" id="IPR002545">
    <property type="entry name" value="CheW-lke_dom"/>
</dbReference>
<dbReference type="InterPro" id="IPR036097">
    <property type="entry name" value="HisK_dim/P_sf"/>
</dbReference>
<dbReference type="SUPFAM" id="SSF47384">
    <property type="entry name" value="Homodimeric domain of signal transducing histidine kinase"/>
    <property type="match status" value="1"/>
</dbReference>
<keyword evidence="13" id="KW-0175">Coiled coil</keyword>
<dbReference type="InterPro" id="IPR005467">
    <property type="entry name" value="His_kinase_dom"/>
</dbReference>
<dbReference type="Pfam" id="PF02895">
    <property type="entry name" value="H-kinase_dim"/>
    <property type="match status" value="1"/>
</dbReference>
<dbReference type="Gene3D" id="1.10.287.560">
    <property type="entry name" value="Histidine kinase CheA-like, homodimeric domain"/>
    <property type="match status" value="1"/>
</dbReference>
<dbReference type="SMART" id="SM00260">
    <property type="entry name" value="CheW"/>
    <property type="match status" value="1"/>
</dbReference>
<dbReference type="Proteomes" id="UP000595332">
    <property type="component" value="Chromosome"/>
</dbReference>
<evidence type="ECO:0000256" key="4">
    <source>
        <dbReference type="ARBA" id="ARBA00022500"/>
    </source>
</evidence>
<dbReference type="FunFam" id="3.30.565.10:FF:000016">
    <property type="entry name" value="Chemotaxis protein CheA, putative"/>
    <property type="match status" value="1"/>
</dbReference>
<dbReference type="SUPFAM" id="SSF55874">
    <property type="entry name" value="ATPase domain of HSP90 chaperone/DNA topoisomerase II/histidine kinase"/>
    <property type="match status" value="1"/>
</dbReference>
<dbReference type="InterPro" id="IPR004105">
    <property type="entry name" value="CheA-like_dim"/>
</dbReference>
<dbReference type="PROSITE" id="PS50851">
    <property type="entry name" value="CHEW"/>
    <property type="match status" value="1"/>
</dbReference>
<dbReference type="KEGG" id="njp:NEJAP_3111"/>
<evidence type="ECO:0000256" key="12">
    <source>
        <dbReference type="PROSITE-ProRule" id="PRU00110"/>
    </source>
</evidence>
<dbReference type="PROSITE" id="PS50894">
    <property type="entry name" value="HPT"/>
    <property type="match status" value="1"/>
</dbReference>
<dbReference type="PANTHER" id="PTHR43395:SF10">
    <property type="entry name" value="CHEMOTAXIS PROTEIN CHEA"/>
    <property type="match status" value="1"/>
</dbReference>
<keyword evidence="19" id="KW-1185">Reference proteome</keyword>
<evidence type="ECO:0000313" key="19">
    <source>
        <dbReference type="Proteomes" id="UP000595332"/>
    </source>
</evidence>
<dbReference type="GO" id="GO:0000155">
    <property type="term" value="F:phosphorelay sensor kinase activity"/>
    <property type="evidence" value="ECO:0007669"/>
    <property type="project" value="InterPro"/>
</dbReference>
<evidence type="ECO:0000256" key="9">
    <source>
        <dbReference type="ARBA" id="ARBA00022840"/>
    </source>
</evidence>
<dbReference type="PRINTS" id="PR00344">
    <property type="entry name" value="BCTRLSENSOR"/>
</dbReference>
<dbReference type="SMART" id="SM01231">
    <property type="entry name" value="H-kinase_dim"/>
    <property type="match status" value="1"/>
</dbReference>
<dbReference type="InterPro" id="IPR037006">
    <property type="entry name" value="CheA-like_homodim_sf"/>
</dbReference>
<evidence type="ECO:0000256" key="11">
    <source>
        <dbReference type="ARBA" id="ARBA00035100"/>
    </source>
</evidence>
<evidence type="ECO:0000256" key="3">
    <source>
        <dbReference type="ARBA" id="ARBA00021495"/>
    </source>
</evidence>
<reference evidence="18 19" key="1">
    <citation type="journal article" date="2008" name="Int. J. Syst. Evol. Microbiol.">
        <title>Neptunomonas japonica sp. nov., an Osedax japonicus symbiont-like bacterium isolated from sediment adjacent to sperm whale carcasses off Kagoshima, Japan.</title>
        <authorList>
            <person name="Miyazaki M."/>
            <person name="Nogi Y."/>
            <person name="Fujiwara Y."/>
            <person name="Kawato M."/>
            <person name="Kubokawa K."/>
            <person name="Horikoshi K."/>
        </authorList>
    </citation>
    <scope>NUCLEOTIDE SEQUENCE [LARGE SCALE GENOMIC DNA]</scope>
    <source>
        <strain evidence="18 19">JAMM 1380</strain>
    </source>
</reference>
<dbReference type="AlphaFoldDB" id="A0A7R6SWU4"/>
<feature type="coiled-coil region" evidence="13">
    <location>
        <begin position="354"/>
        <end position="381"/>
    </location>
</feature>
<evidence type="ECO:0000313" key="18">
    <source>
        <dbReference type="EMBL" id="BBB31049.1"/>
    </source>
</evidence>
<keyword evidence="9" id="KW-0067">ATP-binding</keyword>
<feature type="modified residue" description="Phosphohistidine" evidence="12">
    <location>
        <position position="46"/>
    </location>
</feature>
<keyword evidence="8 18" id="KW-0418">Kinase</keyword>
<proteinExistence type="predicted"/>
<evidence type="ECO:0000256" key="2">
    <source>
        <dbReference type="ARBA" id="ARBA00012438"/>
    </source>
</evidence>
<dbReference type="PROSITE" id="PS50109">
    <property type="entry name" value="HIS_KIN"/>
    <property type="match status" value="1"/>
</dbReference>
<evidence type="ECO:0000256" key="13">
    <source>
        <dbReference type="SAM" id="Coils"/>
    </source>
</evidence>
<evidence type="ECO:0000256" key="5">
    <source>
        <dbReference type="ARBA" id="ARBA00022553"/>
    </source>
</evidence>
<dbReference type="InterPro" id="IPR003594">
    <property type="entry name" value="HATPase_dom"/>
</dbReference>
<keyword evidence="5 12" id="KW-0597">Phosphoprotein</keyword>
<sequence>MSIDLSQFIPVFLEESFEGLEVMESGLLNLEENDAEAINAIFRAAHSIKGGAGTFGFSNITDFTHVVETLMDELRAGRRSCSDSLKSVLLSSVDCIRLLLEAARDGTACDEPQIKQVLQQLEAELSCDNEDKVAIVSNELEIIDLSSSHVPVMETLGWVIDFAPAPHLLMTGNEPILLMSALADLGQLVTNAAIGLVPSLDELNPEELFLHWKINLYSDCSELAVREIFEWVEGDCSLSVFPLQKSADVTSEESVTNDPVAPEMTFEKATEQPANAESVEPASASFETLSPKISSDSPAAPAQNSRKNQADQGSIRVGIDKIDGLINRVGELVITQSMLGQVGLEMSDCDHPGVERLNDGLVQLERNTRDLQEEVMRIRMLPISFVFNRFPRMVHDISSKLGKLVELKLSGEQTELDKTVMEKIGDPLLHLIRNALDHGLETPQERIAAGKTESGTVHLNASHQGGFIIIQIKDDGRGLDTDKIREKALSSGLITTDQLLNDTDIHDLIFVPGFSTVAEVNDLSGRGVGMDVVRRNIEALGGYVAVVSEEGEGSTFTVSLPLTLAILDGQLIQAHHEIYIIPLLSIIESIWVSTGSLNAVVGRGCLFSFRDEYIPVISLSDVFGLSETPKNFTNSLMVIVEGGGKRAGLIVDELQGQQQVVIKSLETNYKRVEGFSGATILGTGQVALILDVAGVIKMGLDSSTSRYPHAATKDNGHLLAKANI</sequence>
<dbReference type="GO" id="GO:0006935">
    <property type="term" value="P:chemotaxis"/>
    <property type="evidence" value="ECO:0007669"/>
    <property type="project" value="UniProtKB-KW"/>
</dbReference>